<feature type="compositionally biased region" description="Low complexity" evidence="3">
    <location>
        <begin position="689"/>
        <end position="698"/>
    </location>
</feature>
<dbReference type="GO" id="GO:0000785">
    <property type="term" value="C:chromatin"/>
    <property type="evidence" value="ECO:0007669"/>
    <property type="project" value="TreeGrafter"/>
</dbReference>
<accession>A0A4T0GX97</accession>
<feature type="domain" description="Bromo" evidence="4">
    <location>
        <begin position="557"/>
        <end position="629"/>
    </location>
</feature>
<protein>
    <recommendedName>
        <fullName evidence="8">Bromodomain-containing factor 1</fullName>
    </recommendedName>
</protein>
<dbReference type="Pfam" id="PF17035">
    <property type="entry name" value="BET"/>
    <property type="match status" value="1"/>
</dbReference>
<dbReference type="InterPro" id="IPR027353">
    <property type="entry name" value="NET_dom"/>
</dbReference>
<dbReference type="SUPFAM" id="SSF47370">
    <property type="entry name" value="Bromodomain"/>
    <property type="match status" value="2"/>
</dbReference>
<keyword evidence="1 2" id="KW-0103">Bromodomain</keyword>
<dbReference type="PRINTS" id="PR00503">
    <property type="entry name" value="BROMODOMAIN"/>
</dbReference>
<dbReference type="GO" id="GO:0005634">
    <property type="term" value="C:nucleus"/>
    <property type="evidence" value="ECO:0007669"/>
    <property type="project" value="TreeGrafter"/>
</dbReference>
<feature type="domain" description="Bromo" evidence="4">
    <location>
        <begin position="385"/>
        <end position="463"/>
    </location>
</feature>
<feature type="region of interest" description="Disordered" evidence="3">
    <location>
        <begin position="852"/>
        <end position="890"/>
    </location>
</feature>
<comment type="caution">
    <text evidence="6">The sequence shown here is derived from an EMBL/GenBank/DDBJ whole genome shotgun (WGS) entry which is preliminary data.</text>
</comment>
<feature type="compositionally biased region" description="Basic and acidic residues" evidence="3">
    <location>
        <begin position="1"/>
        <end position="32"/>
    </location>
</feature>
<feature type="region of interest" description="Disordered" evidence="3">
    <location>
        <begin position="474"/>
        <end position="537"/>
    </location>
</feature>
<feature type="compositionally biased region" description="Polar residues" evidence="3">
    <location>
        <begin position="219"/>
        <end position="234"/>
    </location>
</feature>
<feature type="compositionally biased region" description="Polar residues" evidence="3">
    <location>
        <begin position="512"/>
        <end position="522"/>
    </location>
</feature>
<organism evidence="6 7">
    <name type="scientific">Wallemia ichthyophaga</name>
    <dbReference type="NCBI Taxonomy" id="245174"/>
    <lineage>
        <taxon>Eukaryota</taxon>
        <taxon>Fungi</taxon>
        <taxon>Dikarya</taxon>
        <taxon>Basidiomycota</taxon>
        <taxon>Wallemiomycotina</taxon>
        <taxon>Wallemiomycetes</taxon>
        <taxon>Wallemiales</taxon>
        <taxon>Wallemiaceae</taxon>
        <taxon>Wallemia</taxon>
    </lineage>
</organism>
<dbReference type="Pfam" id="PF00439">
    <property type="entry name" value="Bromodomain"/>
    <property type="match status" value="2"/>
</dbReference>
<dbReference type="PANTHER" id="PTHR22880">
    <property type="entry name" value="FALZ-RELATED BROMODOMAIN-CONTAINING PROTEINS"/>
    <property type="match status" value="1"/>
</dbReference>
<feature type="compositionally biased region" description="Basic and acidic residues" evidence="3">
    <location>
        <begin position="500"/>
        <end position="511"/>
    </location>
</feature>
<name>A0A4T0GX97_WALIC</name>
<evidence type="ECO:0008006" key="8">
    <source>
        <dbReference type="Google" id="ProtNLM"/>
    </source>
</evidence>
<evidence type="ECO:0000256" key="2">
    <source>
        <dbReference type="PROSITE-ProRule" id="PRU00035"/>
    </source>
</evidence>
<feature type="compositionally biased region" description="Polar residues" evidence="3">
    <location>
        <begin position="122"/>
        <end position="131"/>
    </location>
</feature>
<feature type="compositionally biased region" description="Pro residues" evidence="3">
    <location>
        <begin position="73"/>
        <end position="83"/>
    </location>
</feature>
<feature type="region of interest" description="Disordered" evidence="3">
    <location>
        <begin position="1"/>
        <end position="288"/>
    </location>
</feature>
<gene>
    <name evidence="6" type="ORF">E3P90_03980</name>
</gene>
<reference evidence="6 7" key="1">
    <citation type="submission" date="2019-03" db="EMBL/GenBank/DDBJ databases">
        <title>Sequencing 23 genomes of Wallemia ichthyophaga.</title>
        <authorList>
            <person name="Gostincar C."/>
        </authorList>
    </citation>
    <scope>NUCLEOTIDE SEQUENCE [LARGE SCALE GENOMIC DNA]</scope>
    <source>
        <strain evidence="6 7">EXF-8621</strain>
    </source>
</reference>
<sequence>MSIVEDKRPLSEEEGDVSNKRQKYDQPQESDLRSTSSNHVSLPLSQVIDNPTTKPLDGPEKLENFHQSNQLPTPAPSEPPQPPLESDQLNQSTQPTPIPQDPPTPQPAAMATPTDIPADTPQHFQPSQVPQTVKADSPALPAPVTQSETSAAPVEPSTEAPSAESLDVKPAIAAEGQPQPLNQPLAPPQPEVQQSSEPQPNLTHSSLPPSTDAVAQPPLEQTHQPVAASSTEPQPQAMEVTAQSQAQPADAQGEELAPYQQAGKSNPQEHHAVKAEPEQTDEGVNGESVKVETPQQPYEAYQVEHQPQPFDAPGVVAHDAHDYPDGEDTSSAPPIVPPTPAGTEPIILPNGSKLPPRSAAIGIPGGPSFSFNQLKYVSTLMKQLKKMKAAVPFLTPVDYMSLGVPHYPEVISEPSDLGSVDRRVQKTIKAEEGGYHNFNDWEADVRRIFRNTEWFNGVEHPVSKMGKQVEESFDKQLKKMPPSTNDAVPSTSRGRGAPRRSQETGRPRRDTQQPVTAQQANDANRGRRRKTTAYGRNGTADQMRHCAFILKELHKKVHSSYAAPFYDPVDYLALGLPDYPQVIQQPMDLSTIGQKFNYGDYEGPNDFFSDMKLMLGNCYKYNPPGTPVHEAGKQTEKVFDDKWTQLPPLSTPLEISDDENSDTVKALQRQIEDMQKSLNDFKKGGGVTGRAAAGSTTANGGGGRGGKRGSTGGQVGRPRRKSYDEDDENYQVPEITFDMKKELAGKIQQLEGDQLDKAIKIIYETLDLDNNSDEIELDIDVLPTKTLQKLYMFVVKPQKQKRGPYNKQHVDVDLQPRPPKRAGTGGVKRKSMNEDEEALKIQALEAKLKSFEGGSTEGADISGVGAMVENDEASSGSDSDSVSDSGSESD</sequence>
<feature type="compositionally biased region" description="Gly residues" evidence="3">
    <location>
        <begin position="699"/>
        <end position="715"/>
    </location>
</feature>
<dbReference type="SMART" id="SM00297">
    <property type="entry name" value="BROMO"/>
    <property type="match status" value="2"/>
</dbReference>
<evidence type="ECO:0000259" key="5">
    <source>
        <dbReference type="PROSITE" id="PS51525"/>
    </source>
</evidence>
<evidence type="ECO:0000313" key="6">
    <source>
        <dbReference type="EMBL" id="TIB07664.1"/>
    </source>
</evidence>
<feature type="compositionally biased region" description="Polar residues" evidence="3">
    <location>
        <begin position="482"/>
        <end position="493"/>
    </location>
</feature>
<dbReference type="Gene3D" id="1.20.1270.220">
    <property type="match status" value="1"/>
</dbReference>
<dbReference type="AlphaFoldDB" id="A0A4T0GX97"/>
<feature type="compositionally biased region" description="Basic and acidic residues" evidence="3">
    <location>
        <begin position="267"/>
        <end position="277"/>
    </location>
</feature>
<dbReference type="InterPro" id="IPR036427">
    <property type="entry name" value="Bromodomain-like_sf"/>
</dbReference>
<dbReference type="InterPro" id="IPR001487">
    <property type="entry name" value="Bromodomain"/>
</dbReference>
<dbReference type="Gene3D" id="1.20.920.10">
    <property type="entry name" value="Bromodomain-like"/>
    <property type="match status" value="2"/>
</dbReference>
<feature type="compositionally biased region" description="Polar residues" evidence="3">
    <location>
        <begin position="33"/>
        <end position="53"/>
    </location>
</feature>
<feature type="region of interest" description="Disordered" evidence="3">
    <location>
        <begin position="801"/>
        <end position="834"/>
    </location>
</feature>
<dbReference type="PROSITE" id="PS50014">
    <property type="entry name" value="BROMODOMAIN_2"/>
    <property type="match status" value="2"/>
</dbReference>
<feature type="domain" description="NET" evidence="5">
    <location>
        <begin position="725"/>
        <end position="805"/>
    </location>
</feature>
<dbReference type="PANTHER" id="PTHR22880:SF225">
    <property type="entry name" value="BROMODOMAIN-CONTAINING PROTEIN BET-1-RELATED"/>
    <property type="match status" value="1"/>
</dbReference>
<dbReference type="GO" id="GO:0006355">
    <property type="term" value="P:regulation of DNA-templated transcription"/>
    <property type="evidence" value="ECO:0007669"/>
    <property type="project" value="TreeGrafter"/>
</dbReference>
<feature type="region of interest" description="Disordered" evidence="3">
    <location>
        <begin position="682"/>
        <end position="728"/>
    </location>
</feature>
<feature type="compositionally biased region" description="Low complexity" evidence="3">
    <location>
        <begin position="873"/>
        <end position="890"/>
    </location>
</feature>
<dbReference type="Proteomes" id="UP000306954">
    <property type="component" value="Unassembled WGS sequence"/>
</dbReference>
<feature type="compositionally biased region" description="Pro residues" evidence="3">
    <location>
        <begin position="96"/>
        <end position="106"/>
    </location>
</feature>
<evidence type="ECO:0000256" key="3">
    <source>
        <dbReference type="SAM" id="MobiDB-lite"/>
    </source>
</evidence>
<dbReference type="PROSITE" id="PS51525">
    <property type="entry name" value="NET"/>
    <property type="match status" value="1"/>
</dbReference>
<feature type="compositionally biased region" description="Low complexity" evidence="3">
    <location>
        <begin position="191"/>
        <end position="200"/>
    </location>
</feature>
<dbReference type="EMBL" id="SPOF01000082">
    <property type="protein sequence ID" value="TIB07664.1"/>
    <property type="molecule type" value="Genomic_DNA"/>
</dbReference>
<evidence type="ECO:0000256" key="1">
    <source>
        <dbReference type="ARBA" id="ARBA00023117"/>
    </source>
</evidence>
<evidence type="ECO:0000313" key="7">
    <source>
        <dbReference type="Proteomes" id="UP000306954"/>
    </source>
</evidence>
<proteinExistence type="predicted"/>
<dbReference type="InterPro" id="IPR038336">
    <property type="entry name" value="NET_sf"/>
</dbReference>
<feature type="region of interest" description="Disordered" evidence="3">
    <location>
        <begin position="309"/>
        <end position="344"/>
    </location>
</feature>
<dbReference type="InterPro" id="IPR050935">
    <property type="entry name" value="Bromo_chromatin_reader"/>
</dbReference>
<dbReference type="GO" id="GO:0006338">
    <property type="term" value="P:chromatin remodeling"/>
    <property type="evidence" value="ECO:0007669"/>
    <property type="project" value="TreeGrafter"/>
</dbReference>
<evidence type="ECO:0000259" key="4">
    <source>
        <dbReference type="PROSITE" id="PS50014"/>
    </source>
</evidence>